<name>A0AA40CAE1_9PEZI</name>
<accession>A0AA40CAE1</accession>
<sequence>MRTTTIIPALLAGSISPSHALTLRLPRSLLPRWPLSTLEISKPPITPAFSESSQDAHLQTDLSPVAYTTTPWPANWLPKSCLEEASNNGLHPSDIEVTDVFYTDCAAPWTICRHRATPLTWAQILTTLSQVPVGMRQHVSNLLVLPSKSPLLKTAAAYTRGSVLVFTPTFFKLGVLFHEFTHIMDTAAPALQDAVRSQAGKYPPGTPFSRTELWAAAVGKDSALPTPYAGTTWQEDFADAGRWAMSDMTHAGGLGVYSAGWTACRNQIGAYEAWMGGIIFTRDGMCTGKVPSSRAVEVPVSRGAMAGGEMGRRPPKATLEGVDVMEIVLPAGAEDMLYVYQGPMPGMEY</sequence>
<dbReference type="EMBL" id="JAULSR010000002">
    <property type="protein sequence ID" value="KAK0631010.1"/>
    <property type="molecule type" value="Genomic_DNA"/>
</dbReference>
<organism evidence="1 2">
    <name type="scientific">Bombardia bombarda</name>
    <dbReference type="NCBI Taxonomy" id="252184"/>
    <lineage>
        <taxon>Eukaryota</taxon>
        <taxon>Fungi</taxon>
        <taxon>Dikarya</taxon>
        <taxon>Ascomycota</taxon>
        <taxon>Pezizomycotina</taxon>
        <taxon>Sordariomycetes</taxon>
        <taxon>Sordariomycetidae</taxon>
        <taxon>Sordariales</taxon>
        <taxon>Lasiosphaeriaceae</taxon>
        <taxon>Bombardia</taxon>
    </lineage>
</organism>
<reference evidence="1" key="1">
    <citation type="submission" date="2023-06" db="EMBL/GenBank/DDBJ databases">
        <title>Genome-scale phylogeny and comparative genomics of the fungal order Sordariales.</title>
        <authorList>
            <consortium name="Lawrence Berkeley National Laboratory"/>
            <person name="Hensen N."/>
            <person name="Bonometti L."/>
            <person name="Westerberg I."/>
            <person name="Brannstrom I.O."/>
            <person name="Guillou S."/>
            <person name="Cros-Aarteil S."/>
            <person name="Calhoun S."/>
            <person name="Haridas S."/>
            <person name="Kuo A."/>
            <person name="Mondo S."/>
            <person name="Pangilinan J."/>
            <person name="Riley R."/>
            <person name="LaButti K."/>
            <person name="Andreopoulos B."/>
            <person name="Lipzen A."/>
            <person name="Chen C."/>
            <person name="Yanf M."/>
            <person name="Daum C."/>
            <person name="Ng V."/>
            <person name="Clum A."/>
            <person name="Steindorff A."/>
            <person name="Ohm R."/>
            <person name="Martin F."/>
            <person name="Silar P."/>
            <person name="Natvig D."/>
            <person name="Lalanne C."/>
            <person name="Gautier V."/>
            <person name="Ament-velasquez S.L."/>
            <person name="Kruys A."/>
            <person name="Hutchinson M.I."/>
            <person name="Powell A.J."/>
            <person name="Barry K."/>
            <person name="Miller A.N."/>
            <person name="Grigoriev I.V."/>
            <person name="Debuchy R."/>
            <person name="Gladieux P."/>
            <person name="Thoren M.H."/>
            <person name="Johannesson H."/>
        </authorList>
    </citation>
    <scope>NUCLEOTIDE SEQUENCE</scope>
    <source>
        <strain evidence="1">SMH3391-2</strain>
    </source>
</reference>
<evidence type="ECO:0000313" key="1">
    <source>
        <dbReference type="EMBL" id="KAK0631010.1"/>
    </source>
</evidence>
<protein>
    <submittedName>
        <fullName evidence="1">Uncharacterized protein</fullName>
    </submittedName>
</protein>
<evidence type="ECO:0000313" key="2">
    <source>
        <dbReference type="Proteomes" id="UP001174934"/>
    </source>
</evidence>
<dbReference type="Proteomes" id="UP001174934">
    <property type="component" value="Unassembled WGS sequence"/>
</dbReference>
<keyword evidence="2" id="KW-1185">Reference proteome</keyword>
<gene>
    <name evidence="1" type="ORF">B0T17DRAFT_590320</name>
</gene>
<proteinExistence type="predicted"/>
<dbReference type="AlphaFoldDB" id="A0AA40CAE1"/>
<comment type="caution">
    <text evidence="1">The sequence shown here is derived from an EMBL/GenBank/DDBJ whole genome shotgun (WGS) entry which is preliminary data.</text>
</comment>